<evidence type="ECO:0000259" key="1">
    <source>
        <dbReference type="Pfam" id="PF00882"/>
    </source>
</evidence>
<dbReference type="KEGG" id="scd:Spica_0860"/>
<dbReference type="InterPro" id="IPR029002">
    <property type="entry name" value="PLPC/GPLD1"/>
</dbReference>
<evidence type="ECO:0000313" key="2">
    <source>
        <dbReference type="EMBL" id="AEJ19014.1"/>
    </source>
</evidence>
<evidence type="ECO:0000313" key="3">
    <source>
        <dbReference type="Proteomes" id="UP000000503"/>
    </source>
</evidence>
<sequence>MPAQIVHILFGQELIRICEELLQHKYGDRFHQPISKLKHEYSAYFALGCQGPDILYHSQKRRPVAIEYGSLLHRRGYGTFMTVLLKKTLSSALTSLGAYALGFLTHAYLDRAAHPYIVYKAGWVSPEKPETAKYGRLHAFFERILDVQLLELMKGIHISSWNQDKMLTRACEEPPLYLVETLADALRTAYPERAGKDTRLDQRIENALLDAADFYRNTNPQRTSLNYRKKDEGLYLKYDQTPASVALVYPEGLPLTIDYLNLACKSWHHPCQEGRDDNRSFIDIFQEACQRGAEFLFTFIESFIDTGHVPLDAAEQIGNGGLSVCDTEGKPCKPRWSDPLPLDLVLEQQYEQRIAWFLRYQERCL</sequence>
<dbReference type="Pfam" id="PF00882">
    <property type="entry name" value="Zn_dep_PLPC"/>
    <property type="match status" value="1"/>
</dbReference>
<dbReference type="eggNOG" id="ENOG502ZACX">
    <property type="taxonomic scope" value="Bacteria"/>
</dbReference>
<reference evidence="3" key="1">
    <citation type="journal article" date="2013" name="Stand. Genomic Sci.">
        <title>Genome sequence of the thermophilic fresh-water bacterium Spirochaeta caldaria type strain (H1(T)), reclassification of Spirochaeta caldaria, Spirochaeta stenostrepta, and Spirochaeta zuelzerae in the genus Treponema as Treponema caldaria comb. nov., Treponema stenostrepta comb. nov., and Treponema zuelzerae comb. nov., and emendation of the genus Treponema.</title>
        <authorList>
            <person name="Abt B."/>
            <person name="Goker M."/>
            <person name="Scheuner C."/>
            <person name="Han C."/>
            <person name="Lu M."/>
            <person name="Misra M."/>
            <person name="Lapidus A."/>
            <person name="Nolan M."/>
            <person name="Lucas S."/>
            <person name="Hammon N."/>
            <person name="Deshpande S."/>
            <person name="Cheng J.F."/>
            <person name="Tapia R."/>
            <person name="Goodwin L.A."/>
            <person name="Pitluck S."/>
            <person name="Liolios K."/>
            <person name="Pagani I."/>
            <person name="Ivanova N."/>
            <person name="Mavromatis K."/>
            <person name="Mikhailova N."/>
            <person name="Huntemann M."/>
            <person name="Pati A."/>
            <person name="Chen A."/>
            <person name="Palaniappan K."/>
            <person name="Land M."/>
            <person name="Hauser L."/>
            <person name="Jeffries C.D."/>
            <person name="Rohde M."/>
            <person name="Spring S."/>
            <person name="Gronow S."/>
            <person name="Detter J.C."/>
            <person name="Bristow J."/>
            <person name="Eisen J.A."/>
            <person name="Markowitz V."/>
            <person name="Hugenholtz P."/>
            <person name="Kyrpides N.C."/>
            <person name="Woyke T."/>
            <person name="Klenk H.P."/>
        </authorList>
    </citation>
    <scope>NUCLEOTIDE SEQUENCE</scope>
    <source>
        <strain evidence="3">ATCC 51460 / DSM 7334 / H1</strain>
    </source>
</reference>
<name>F8F1G1_GRAC1</name>
<dbReference type="STRING" id="744872.Spica_0860"/>
<dbReference type="HOGENOM" id="CLU_688655_0_0_12"/>
<keyword evidence="3" id="KW-1185">Reference proteome</keyword>
<organism evidence="2 3">
    <name type="scientific">Gracilinema caldarium (strain ATCC 51460 / DSM 7334 / H1)</name>
    <name type="common">Treponema caldarium</name>
    <dbReference type="NCBI Taxonomy" id="744872"/>
    <lineage>
        <taxon>Bacteria</taxon>
        <taxon>Pseudomonadati</taxon>
        <taxon>Spirochaetota</taxon>
        <taxon>Spirochaetia</taxon>
        <taxon>Spirochaetales</taxon>
        <taxon>Breznakiellaceae</taxon>
        <taxon>Gracilinema</taxon>
    </lineage>
</organism>
<dbReference type="AlphaFoldDB" id="F8F1G1"/>
<dbReference type="EMBL" id="CP002868">
    <property type="protein sequence ID" value="AEJ19014.1"/>
    <property type="molecule type" value="Genomic_DNA"/>
</dbReference>
<feature type="domain" description="Phospholipase C/D" evidence="1">
    <location>
        <begin position="7"/>
        <end position="151"/>
    </location>
</feature>
<gene>
    <name evidence="2" type="ordered locus">Spica_0860</name>
</gene>
<protein>
    <recommendedName>
        <fullName evidence="1">Phospholipase C/D domain-containing protein</fullName>
    </recommendedName>
</protein>
<proteinExistence type="predicted"/>
<dbReference type="RefSeq" id="WP_013968325.1">
    <property type="nucleotide sequence ID" value="NC_015732.1"/>
</dbReference>
<dbReference type="Proteomes" id="UP000000503">
    <property type="component" value="Chromosome"/>
</dbReference>
<dbReference type="OrthoDB" id="9810528at2"/>
<accession>F8F1G1</accession>